<organism evidence="1 2">
    <name type="scientific">Melastoma candidum</name>
    <dbReference type="NCBI Taxonomy" id="119954"/>
    <lineage>
        <taxon>Eukaryota</taxon>
        <taxon>Viridiplantae</taxon>
        <taxon>Streptophyta</taxon>
        <taxon>Embryophyta</taxon>
        <taxon>Tracheophyta</taxon>
        <taxon>Spermatophyta</taxon>
        <taxon>Magnoliopsida</taxon>
        <taxon>eudicotyledons</taxon>
        <taxon>Gunneridae</taxon>
        <taxon>Pentapetalae</taxon>
        <taxon>rosids</taxon>
        <taxon>malvids</taxon>
        <taxon>Myrtales</taxon>
        <taxon>Melastomataceae</taxon>
        <taxon>Melastomatoideae</taxon>
        <taxon>Melastomateae</taxon>
        <taxon>Melastoma</taxon>
    </lineage>
</organism>
<name>A0ACB9QPS6_9MYRT</name>
<dbReference type="EMBL" id="CM042884">
    <property type="protein sequence ID" value="KAI4368668.1"/>
    <property type="molecule type" value="Genomic_DNA"/>
</dbReference>
<gene>
    <name evidence="1" type="ORF">MLD38_017201</name>
</gene>
<comment type="caution">
    <text evidence="1">The sequence shown here is derived from an EMBL/GenBank/DDBJ whole genome shotgun (WGS) entry which is preliminary data.</text>
</comment>
<dbReference type="Proteomes" id="UP001057402">
    <property type="component" value="Chromosome 5"/>
</dbReference>
<proteinExistence type="predicted"/>
<keyword evidence="2" id="KW-1185">Reference proteome</keyword>
<evidence type="ECO:0000313" key="1">
    <source>
        <dbReference type="EMBL" id="KAI4368668.1"/>
    </source>
</evidence>
<protein>
    <submittedName>
        <fullName evidence="1">Uncharacterized protein</fullName>
    </submittedName>
</protein>
<accession>A0ACB9QPS6</accession>
<reference evidence="2" key="1">
    <citation type="journal article" date="2023" name="Front. Plant Sci.">
        <title>Chromosomal-level genome assembly of Melastoma candidum provides insights into trichome evolution.</title>
        <authorList>
            <person name="Zhong Y."/>
            <person name="Wu W."/>
            <person name="Sun C."/>
            <person name="Zou P."/>
            <person name="Liu Y."/>
            <person name="Dai S."/>
            <person name="Zhou R."/>
        </authorList>
    </citation>
    <scope>NUCLEOTIDE SEQUENCE [LARGE SCALE GENOMIC DNA]</scope>
</reference>
<sequence length="471" mass="51745">MSWFARSIANSLNLADSDPVPSPNPDSVPESPRGVKEDLSELKDTLARQFWGVASFLAPPPPSEKDQSSDRDEGSGGKGGEEDDMPVIGGIRSDFAEIGGRVRGEISKISNNKAVWEFTKMASSLLLLGREGSGEMVEGEEVVGVSEESVAFARTVAMHPETWLDFPIVDEDEDDDFELSDAQYEHALAIEKQAPGLAALRMELCPGYMTEGCFWKIYFVLLHPRLTKEDAVLLSTSQIMELRAMLMQELRKRDAGKPKSDQCEGGNVVESGDSSHKELLMVPPASKSVSEIAQVSPSEMGNSSIATVTETEKYPMQTAEIHVNEKSVDEEKQIDMDRVKYQHPYSGSSSRVVENKFEDDGDDWLKEDTPEITDAKGTTTLNIENDEDVSFSDLEDDDGDIPTTYKKVTYGSDSSTKDSRDWVQLGGSSDDSAKDGNTGDIKGVNTKHAIDLDTDTKESSDWLELDDIDEV</sequence>
<evidence type="ECO:0000313" key="2">
    <source>
        <dbReference type="Proteomes" id="UP001057402"/>
    </source>
</evidence>